<dbReference type="Gene3D" id="3.40.250.10">
    <property type="entry name" value="Rhodanese-like domain"/>
    <property type="match status" value="1"/>
</dbReference>
<dbReference type="GO" id="GO:0016740">
    <property type="term" value="F:transferase activity"/>
    <property type="evidence" value="ECO:0007669"/>
    <property type="project" value="UniProtKB-KW"/>
</dbReference>
<evidence type="ECO:0000313" key="3">
    <source>
        <dbReference type="EMBL" id="SDI55433.1"/>
    </source>
</evidence>
<dbReference type="RefSeq" id="WP_090396592.1">
    <property type="nucleotide sequence ID" value="NZ_FNEN01000003.1"/>
</dbReference>
<feature type="region of interest" description="Disordered" evidence="1">
    <location>
        <begin position="101"/>
        <end position="120"/>
    </location>
</feature>
<dbReference type="Proteomes" id="UP000198853">
    <property type="component" value="Unassembled WGS sequence"/>
</dbReference>
<reference evidence="3 4" key="1">
    <citation type="submission" date="2016-10" db="EMBL/GenBank/DDBJ databases">
        <authorList>
            <person name="de Groot N.N."/>
        </authorList>
    </citation>
    <scope>NUCLEOTIDE SEQUENCE [LARGE SCALE GENOMIC DNA]</scope>
    <source>
        <strain evidence="3 4">DSM 21771</strain>
    </source>
</reference>
<accession>A0A1G8LIE6</accession>
<dbReference type="EMBL" id="FNEN01000003">
    <property type="protein sequence ID" value="SDI55433.1"/>
    <property type="molecule type" value="Genomic_DNA"/>
</dbReference>
<dbReference type="PANTHER" id="PTHR43031:SF17">
    <property type="entry name" value="SULFURTRANSFERASE YTWF-RELATED"/>
    <property type="match status" value="1"/>
</dbReference>
<feature type="domain" description="Rhodanese" evidence="2">
    <location>
        <begin position="21"/>
        <end position="109"/>
    </location>
</feature>
<dbReference type="InterPro" id="IPR036873">
    <property type="entry name" value="Rhodanese-like_dom_sf"/>
</dbReference>
<evidence type="ECO:0000313" key="4">
    <source>
        <dbReference type="Proteomes" id="UP000198853"/>
    </source>
</evidence>
<evidence type="ECO:0000259" key="2">
    <source>
        <dbReference type="PROSITE" id="PS50206"/>
    </source>
</evidence>
<dbReference type="OrthoDB" id="9800872at2"/>
<dbReference type="InterPro" id="IPR050229">
    <property type="entry name" value="GlpE_sulfurtransferase"/>
</dbReference>
<keyword evidence="4" id="KW-1185">Reference proteome</keyword>
<dbReference type="PROSITE" id="PS50206">
    <property type="entry name" value="RHODANESE_3"/>
    <property type="match status" value="1"/>
</dbReference>
<feature type="compositionally biased region" description="Basic and acidic residues" evidence="1">
    <location>
        <begin position="102"/>
        <end position="120"/>
    </location>
</feature>
<dbReference type="Pfam" id="PF00581">
    <property type="entry name" value="Rhodanese"/>
    <property type="match status" value="1"/>
</dbReference>
<proteinExistence type="predicted"/>
<dbReference type="CDD" id="cd00158">
    <property type="entry name" value="RHOD"/>
    <property type="match status" value="1"/>
</dbReference>
<dbReference type="SUPFAM" id="SSF52821">
    <property type="entry name" value="Rhodanese/Cell cycle control phosphatase"/>
    <property type="match status" value="1"/>
</dbReference>
<keyword evidence="3" id="KW-0808">Transferase</keyword>
<sequence length="120" mass="13729">MRSEKDGIPQWDHNEVAKKLNDESIAFVDVREPDEYDRGHIPGVPLLPMGEIPDHIEQMDKDKTHVFICRSGGRSQKVARYANEQGLERAINFDGGMLSWEGETKTGEEKRVQDTTDLYK</sequence>
<protein>
    <submittedName>
        <fullName evidence="3">Rhodanese-related sulfurtransferase</fullName>
    </submittedName>
</protein>
<name>A0A1G8LIE6_9BACI</name>
<evidence type="ECO:0000256" key="1">
    <source>
        <dbReference type="SAM" id="MobiDB-lite"/>
    </source>
</evidence>
<gene>
    <name evidence="3" type="ORF">SAMN04488123_103107</name>
</gene>
<dbReference type="InterPro" id="IPR001763">
    <property type="entry name" value="Rhodanese-like_dom"/>
</dbReference>
<dbReference type="PANTHER" id="PTHR43031">
    <property type="entry name" value="FAD-DEPENDENT OXIDOREDUCTASE"/>
    <property type="match status" value="1"/>
</dbReference>
<dbReference type="AlphaFoldDB" id="A0A1G8LIE6"/>
<dbReference type="SMART" id="SM00450">
    <property type="entry name" value="RHOD"/>
    <property type="match status" value="1"/>
</dbReference>
<organism evidence="3 4">
    <name type="scientific">Natribacillus halophilus</name>
    <dbReference type="NCBI Taxonomy" id="549003"/>
    <lineage>
        <taxon>Bacteria</taxon>
        <taxon>Bacillati</taxon>
        <taxon>Bacillota</taxon>
        <taxon>Bacilli</taxon>
        <taxon>Bacillales</taxon>
        <taxon>Bacillaceae</taxon>
        <taxon>Natribacillus</taxon>
    </lineage>
</organism>